<dbReference type="Proteomes" id="UP000569914">
    <property type="component" value="Unassembled WGS sequence"/>
</dbReference>
<proteinExistence type="predicted"/>
<name>A0A7Y9ICU2_9ACTN</name>
<gene>
    <name evidence="2" type="ORF">BKA15_005676</name>
</gene>
<dbReference type="RefSeq" id="WP_179756582.1">
    <property type="nucleotide sequence ID" value="NZ_JACCBU010000001.1"/>
</dbReference>
<keyword evidence="3" id="KW-1185">Reference proteome</keyword>
<evidence type="ECO:0000313" key="3">
    <source>
        <dbReference type="Proteomes" id="UP000569914"/>
    </source>
</evidence>
<reference evidence="2 3" key="1">
    <citation type="submission" date="2020-07" db="EMBL/GenBank/DDBJ databases">
        <title>Sequencing the genomes of 1000 actinobacteria strains.</title>
        <authorList>
            <person name="Klenk H.-P."/>
        </authorList>
    </citation>
    <scope>NUCLEOTIDE SEQUENCE [LARGE SCALE GENOMIC DNA]</scope>
    <source>
        <strain evidence="2 3">DSM 22083</strain>
    </source>
</reference>
<sequence length="327" mass="34932">MQELTGRLMSLDPEAGEGLRVVAHFDALVDAQVGLEALLRAAVMLSGCPAGYADQAHGVRIAADGRRHDHGRQPPSDALTRTTADGVVWLERSGRRHPTDAMVLERLALAVGIGGRRRVASDLDPLAVLVEPESPQGAQRVALARLRLRPDQLLRIWAVPDDHDLPAGPPSVITGSGAARARLVLTDDRNRLGDPRRAGRGIEVPAVAAAESARTAVIALRLAGDLFPTVDAGSLGVLVRLADVPDDHGDVTALAELIKERSWAEDTVEALINTDSLRAAAKLLGIHHATLQARVRTVQERLGYGPDTPLGAHRLAAAFLINRLRQR</sequence>
<dbReference type="InterPro" id="IPR042070">
    <property type="entry name" value="PucR_C-HTH_sf"/>
</dbReference>
<protein>
    <recommendedName>
        <fullName evidence="1">PucR C-terminal helix-turn-helix domain-containing protein</fullName>
    </recommendedName>
</protein>
<accession>A0A7Y9ICU2</accession>
<dbReference type="InterPro" id="IPR025736">
    <property type="entry name" value="PucR_C-HTH_dom"/>
</dbReference>
<evidence type="ECO:0000259" key="1">
    <source>
        <dbReference type="Pfam" id="PF13556"/>
    </source>
</evidence>
<dbReference type="Pfam" id="PF13556">
    <property type="entry name" value="HTH_30"/>
    <property type="match status" value="1"/>
</dbReference>
<dbReference type="EMBL" id="JACCBU010000001">
    <property type="protein sequence ID" value="NYE74347.1"/>
    <property type="molecule type" value="Genomic_DNA"/>
</dbReference>
<comment type="caution">
    <text evidence="2">The sequence shown here is derived from an EMBL/GenBank/DDBJ whole genome shotgun (WGS) entry which is preliminary data.</text>
</comment>
<dbReference type="AlphaFoldDB" id="A0A7Y9ICU2"/>
<feature type="domain" description="PucR C-terminal helix-turn-helix" evidence="1">
    <location>
        <begin position="266"/>
        <end position="321"/>
    </location>
</feature>
<organism evidence="2 3">
    <name type="scientific">Microlunatus parietis</name>
    <dbReference type="NCBI Taxonomy" id="682979"/>
    <lineage>
        <taxon>Bacteria</taxon>
        <taxon>Bacillati</taxon>
        <taxon>Actinomycetota</taxon>
        <taxon>Actinomycetes</taxon>
        <taxon>Propionibacteriales</taxon>
        <taxon>Propionibacteriaceae</taxon>
        <taxon>Microlunatus</taxon>
    </lineage>
</organism>
<dbReference type="Gene3D" id="1.10.10.2840">
    <property type="entry name" value="PucR C-terminal helix-turn-helix domain"/>
    <property type="match status" value="1"/>
</dbReference>
<evidence type="ECO:0000313" key="2">
    <source>
        <dbReference type="EMBL" id="NYE74347.1"/>
    </source>
</evidence>